<keyword evidence="2" id="KW-1185">Reference proteome</keyword>
<name>A0ACB8R3D6_9AGAM</name>
<reference evidence="1" key="2">
    <citation type="journal article" date="2022" name="New Phytol.">
        <title>Evolutionary transition to the ectomycorrhizal habit in the genomes of a hyperdiverse lineage of mushroom-forming fungi.</title>
        <authorList>
            <person name="Looney B."/>
            <person name="Miyauchi S."/>
            <person name="Morin E."/>
            <person name="Drula E."/>
            <person name="Courty P.E."/>
            <person name="Kohler A."/>
            <person name="Kuo A."/>
            <person name="LaButti K."/>
            <person name="Pangilinan J."/>
            <person name="Lipzen A."/>
            <person name="Riley R."/>
            <person name="Andreopoulos W."/>
            <person name="He G."/>
            <person name="Johnson J."/>
            <person name="Nolan M."/>
            <person name="Tritt A."/>
            <person name="Barry K.W."/>
            <person name="Grigoriev I.V."/>
            <person name="Nagy L.G."/>
            <person name="Hibbett D."/>
            <person name="Henrissat B."/>
            <person name="Matheny P.B."/>
            <person name="Labbe J."/>
            <person name="Martin F.M."/>
        </authorList>
    </citation>
    <scope>NUCLEOTIDE SEQUENCE</scope>
    <source>
        <strain evidence="1">FP105234-sp</strain>
    </source>
</reference>
<dbReference type="EMBL" id="MU276455">
    <property type="protein sequence ID" value="KAI0038609.1"/>
    <property type="molecule type" value="Genomic_DNA"/>
</dbReference>
<protein>
    <submittedName>
        <fullName evidence="1">Uncharacterized protein</fullName>
    </submittedName>
</protein>
<reference evidence="1" key="1">
    <citation type="submission" date="2021-02" db="EMBL/GenBank/DDBJ databases">
        <authorList>
            <consortium name="DOE Joint Genome Institute"/>
            <person name="Ahrendt S."/>
            <person name="Looney B.P."/>
            <person name="Miyauchi S."/>
            <person name="Morin E."/>
            <person name="Drula E."/>
            <person name="Courty P.E."/>
            <person name="Chicoki N."/>
            <person name="Fauchery L."/>
            <person name="Kohler A."/>
            <person name="Kuo A."/>
            <person name="Labutti K."/>
            <person name="Pangilinan J."/>
            <person name="Lipzen A."/>
            <person name="Riley R."/>
            <person name="Andreopoulos W."/>
            <person name="He G."/>
            <person name="Johnson J."/>
            <person name="Barry K.W."/>
            <person name="Grigoriev I.V."/>
            <person name="Nagy L."/>
            <person name="Hibbett D."/>
            <person name="Henrissat B."/>
            <person name="Matheny P.B."/>
            <person name="Labbe J."/>
            <person name="Martin F."/>
        </authorList>
    </citation>
    <scope>NUCLEOTIDE SEQUENCE</scope>
    <source>
        <strain evidence="1">FP105234-sp</strain>
    </source>
</reference>
<sequence>MPVRARCGAVSSPVEYLRGFGNELKKFLYLRYQHFPMLASSLRRDLSARETSARANLSCFRRGAEASDSNRCRSAVSGMASQAVCGHHCSSSARNLLTARAKHESGGPEWGSINEGVWAESLRMPTVLLSARHPQTATLLPAASQYWDAEKSCCWTRRTCGGVAHG</sequence>
<evidence type="ECO:0000313" key="1">
    <source>
        <dbReference type="EMBL" id="KAI0038609.1"/>
    </source>
</evidence>
<accession>A0ACB8R3D6</accession>
<comment type="caution">
    <text evidence="1">The sequence shown here is derived from an EMBL/GenBank/DDBJ whole genome shotgun (WGS) entry which is preliminary data.</text>
</comment>
<proteinExistence type="predicted"/>
<gene>
    <name evidence="1" type="ORF">FA95DRAFT_1567664</name>
</gene>
<evidence type="ECO:0000313" key="2">
    <source>
        <dbReference type="Proteomes" id="UP000814033"/>
    </source>
</evidence>
<organism evidence="1 2">
    <name type="scientific">Auriscalpium vulgare</name>
    <dbReference type="NCBI Taxonomy" id="40419"/>
    <lineage>
        <taxon>Eukaryota</taxon>
        <taxon>Fungi</taxon>
        <taxon>Dikarya</taxon>
        <taxon>Basidiomycota</taxon>
        <taxon>Agaricomycotina</taxon>
        <taxon>Agaricomycetes</taxon>
        <taxon>Russulales</taxon>
        <taxon>Auriscalpiaceae</taxon>
        <taxon>Auriscalpium</taxon>
    </lineage>
</organism>
<dbReference type="Proteomes" id="UP000814033">
    <property type="component" value="Unassembled WGS sequence"/>
</dbReference>